<dbReference type="GO" id="GO:0009279">
    <property type="term" value="C:cell outer membrane"/>
    <property type="evidence" value="ECO:0007669"/>
    <property type="project" value="UniProtKB-SubCell"/>
</dbReference>
<dbReference type="STRING" id="1229831.M832_01050"/>
<dbReference type="InterPro" id="IPR011427">
    <property type="entry name" value="Polymorphic_membr_middle"/>
</dbReference>
<evidence type="ECO:0000256" key="7">
    <source>
        <dbReference type="ARBA" id="ARBA00022692"/>
    </source>
</evidence>
<evidence type="ECO:0000256" key="4">
    <source>
        <dbReference type="ARBA" id="ARBA00022452"/>
    </source>
</evidence>
<dbReference type="Pfam" id="PF02415">
    <property type="entry name" value="Chlam_PMP"/>
    <property type="match status" value="1"/>
</dbReference>
<proteinExistence type="inferred from homology"/>
<dbReference type="PROSITE" id="PS51208">
    <property type="entry name" value="AUTOTRANSPORTER"/>
    <property type="match status" value="1"/>
</dbReference>
<evidence type="ECO:0000256" key="9">
    <source>
        <dbReference type="ARBA" id="ARBA00023136"/>
    </source>
</evidence>
<dbReference type="eggNOG" id="COG3210">
    <property type="taxonomic scope" value="Bacteria"/>
</dbReference>
<dbReference type="EMBL" id="CP006571">
    <property type="protein sequence ID" value="AHK62975.1"/>
    <property type="molecule type" value="Genomic_DNA"/>
</dbReference>
<keyword evidence="8" id="KW-0732">Signal</keyword>
<evidence type="ECO:0000256" key="3">
    <source>
        <dbReference type="ARBA" id="ARBA00007542"/>
    </source>
</evidence>
<dbReference type="SMART" id="SM00869">
    <property type="entry name" value="Autotransporter"/>
    <property type="match status" value="1"/>
</dbReference>
<gene>
    <name evidence="12" type="primary">pmp13</name>
    <name evidence="12" type="ORF">M832_01050</name>
</gene>
<evidence type="ECO:0000256" key="10">
    <source>
        <dbReference type="ARBA" id="ARBA00023237"/>
    </source>
</evidence>
<dbReference type="InterPro" id="IPR003368">
    <property type="entry name" value="POMP_repeat"/>
</dbReference>
<organism evidence="12 13">
    <name type="scientific">Chlamydia avium 10DC88</name>
    <dbReference type="NCBI Taxonomy" id="1229831"/>
    <lineage>
        <taxon>Bacteria</taxon>
        <taxon>Pseudomonadati</taxon>
        <taxon>Chlamydiota</taxon>
        <taxon>Chlamydiia</taxon>
        <taxon>Chlamydiales</taxon>
        <taxon>Chlamydiaceae</taxon>
        <taxon>Chlamydia/Chlamydophila group</taxon>
        <taxon>Chlamydia</taxon>
    </lineage>
</organism>
<feature type="domain" description="Autotransporter" evidence="11">
    <location>
        <begin position="711"/>
        <end position="991"/>
    </location>
</feature>
<evidence type="ECO:0000313" key="13">
    <source>
        <dbReference type="Proteomes" id="UP000019433"/>
    </source>
</evidence>
<dbReference type="Gene3D" id="2.40.128.130">
    <property type="entry name" value="Autotransporter beta-domain"/>
    <property type="match status" value="1"/>
</dbReference>
<dbReference type="InterPro" id="IPR005546">
    <property type="entry name" value="Autotransporte_beta"/>
</dbReference>
<dbReference type="HOGENOM" id="CLU_004549_1_1_0"/>
<reference evidence="12 13" key="1">
    <citation type="journal article" date="2014" name="Syst. Appl. Microbiol.">
        <title>Evidence for the existence of two new members of the family Chlamydiaceae and proposal of Chlamydia avium sp. nov. and Chlamydia gallinacea sp. nov.</title>
        <authorList>
            <person name="Sachse K."/>
            <person name="Laroucau K."/>
            <person name="Riege K."/>
            <person name="Wehner S."/>
            <person name="Dilcher M."/>
            <person name="Creasy H.H."/>
            <person name="Weidmann M."/>
            <person name="Myers G."/>
            <person name="Vorimore F."/>
            <person name="Vicari N."/>
            <person name="Magnino S."/>
            <person name="Liebler-Tenorio E."/>
            <person name="Ruettger A."/>
            <person name="Bavoil P.M."/>
            <person name="Hufert F.T."/>
            <person name="Rossello-Mora R."/>
            <person name="Marz M."/>
        </authorList>
    </citation>
    <scope>NUCLEOTIDE SEQUENCE [LARGE SCALE GENOMIC DNA]</scope>
    <source>
        <strain evidence="12 13">10DC88</strain>
    </source>
</reference>
<dbReference type="Pfam" id="PF07548">
    <property type="entry name" value="ChlamPMP_M"/>
    <property type="match status" value="1"/>
</dbReference>
<evidence type="ECO:0000313" key="12">
    <source>
        <dbReference type="EMBL" id="AHK62975.1"/>
    </source>
</evidence>
<evidence type="ECO:0000256" key="5">
    <source>
        <dbReference type="ARBA" id="ARBA00022512"/>
    </source>
</evidence>
<dbReference type="AlphaFoldDB" id="W8JFJ8"/>
<accession>W8JFJ8</accession>
<sequence>MVNPLSLLESMKASFSKFIVFSILTLTYSSRVDSLEILVPSGTYNGDLDKQFPYTITANPEGTTAILTGNLYILNIDNCQAATPLSCFLNSSGPITIIGRRNSISFMNLCTTTNGAALNSTPATSATTTNAAPYTISGLSSCVFTNCRVLANSSTPTDSIPAPKGGAIYVSGSLFLQNTQNVLFQNNYAASNGGGIWVKNGSINKVHQAAFSSNVANNGGAIGSSESFSITQCPSVIFATNSANLYGGAIHAVDPTTTTPPETTTQKNTTINISGNGVVKFEANNAKSGGAIYGEGNVTFSNNGVLILQNNSAFPEVSPTDGITVGLGGALFAKQAGTTPSATPSDYTGITISNQQTIFVANNFASTSGGAIHTDKLSISSSGSTMFRDNVSKDGGAIYIADNGTLSLSADYGPMVFYHNLKKTNQTNTTIQRNAISLGKGATISSLSASENYSLIFYDPITGALPDTANNQELTINPNSSSKYTGSVIFSGLDTDNTNDSTSTIYQKVKLSNGKLILANKATLAVLSFTQEEDSILLMDGGTTLQITEHSTNNGTAQNNTDGQITITDLHLNLDSLNASSQAKIETKNSSGSIILNGSVSIDDVSGHAYENHSLFNQDSVTLNPLVLTTQNDNQITTNVEFPEAQYGYLGSWTFSWENGENNTKTLKATWTRTGFLPSPERQSTLVPNSLWGALIDLRSLNDAATSSCDGFNYGQGLYFAGISNIFHRERDENSHGFRRISGGYIVGANSQTIAGSVFGVAFAQMFGRSKDYVVSTSKSQSLMGTAYLSIKHPINNIIFTGFSARACYSRTTEEMTTQYTFAPKKEISWDNNCWLGEIGGNLPIILRIKNLPFNQFVPFVHAQIGYAEHESFKEKQEEARSFDSSYLINVSIPAGFKIDRRSHKHPDFYSLSVAYVPDVYRKDPKCTTLLLANNISWITSATNLDRYAIFFQGSTHTSINNNIEIFTHGNYELRKSSRNYSIDIGSKFRF</sequence>
<keyword evidence="10" id="KW-0998">Cell outer membrane</keyword>
<comment type="subcellular location">
    <subcellularLocation>
        <location evidence="2">Cell outer membrane</location>
        <topology evidence="2">Peripheral membrane protein</topology>
        <orientation evidence="2">Extracellular side</orientation>
    </subcellularLocation>
    <subcellularLocation>
        <location evidence="1">Secreted</location>
        <location evidence="1">Cell wall</location>
    </subcellularLocation>
</comment>
<dbReference type="SUPFAM" id="SSF103515">
    <property type="entry name" value="Autotransporter"/>
    <property type="match status" value="1"/>
</dbReference>
<keyword evidence="9" id="KW-0472">Membrane</keyword>
<dbReference type="PATRIC" id="fig|1229831.3.peg.107"/>
<dbReference type="KEGG" id="cav:M832_01050"/>
<evidence type="ECO:0000256" key="6">
    <source>
        <dbReference type="ARBA" id="ARBA00022525"/>
    </source>
</evidence>
<keyword evidence="6" id="KW-0964">Secreted</keyword>
<evidence type="ECO:0000256" key="2">
    <source>
        <dbReference type="ARBA" id="ARBA00004416"/>
    </source>
</evidence>
<dbReference type="SUPFAM" id="SSF51126">
    <property type="entry name" value="Pectin lyase-like"/>
    <property type="match status" value="1"/>
</dbReference>
<dbReference type="NCBIfam" id="TIGR01376">
    <property type="entry name" value="POMP_repeat"/>
    <property type="match status" value="3"/>
</dbReference>
<evidence type="ECO:0000256" key="1">
    <source>
        <dbReference type="ARBA" id="ARBA00004191"/>
    </source>
</evidence>
<dbReference type="InterPro" id="IPR011050">
    <property type="entry name" value="Pectin_lyase_fold/virulence"/>
</dbReference>
<keyword evidence="7" id="KW-0812">Transmembrane</keyword>
<comment type="similarity">
    <text evidence="3">Belongs to the PMP outer membrane protein family.</text>
</comment>
<keyword evidence="4" id="KW-1134">Transmembrane beta strand</keyword>
<name>W8JFJ8_9CHLA</name>
<dbReference type="Proteomes" id="UP000019433">
    <property type="component" value="Chromosome"/>
</dbReference>
<dbReference type="InterPro" id="IPR036709">
    <property type="entry name" value="Autotransporte_beta_dom_sf"/>
</dbReference>
<keyword evidence="5" id="KW-0134">Cell wall</keyword>
<evidence type="ECO:0000259" key="11">
    <source>
        <dbReference type="PROSITE" id="PS51208"/>
    </source>
</evidence>
<protein>
    <submittedName>
        <fullName evidence="12">Putative outer membrane protein pmp13</fullName>
    </submittedName>
</protein>
<evidence type="ECO:0000256" key="8">
    <source>
        <dbReference type="ARBA" id="ARBA00022729"/>
    </source>
</evidence>